<proteinExistence type="predicted"/>
<dbReference type="AlphaFoldDB" id="A0A6L9EDR1"/>
<evidence type="ECO:0000313" key="8">
    <source>
        <dbReference type="Proteomes" id="UP000475249"/>
    </source>
</evidence>
<evidence type="ECO:0000313" key="7">
    <source>
        <dbReference type="EMBL" id="NAS12813.1"/>
    </source>
</evidence>
<dbReference type="PANTHER" id="PTHR11731">
    <property type="entry name" value="PROTEASE FAMILY S9B,C DIPEPTIDYL-PEPTIDASE IV-RELATED"/>
    <property type="match status" value="1"/>
</dbReference>
<name>A0A6L9EDR1_9FLAO</name>
<reference evidence="7 8" key="1">
    <citation type="submission" date="2020-01" db="EMBL/GenBank/DDBJ databases">
        <title>Bacteria diversity of Porities sp.</title>
        <authorList>
            <person name="Wang G."/>
        </authorList>
    </citation>
    <scope>NUCLEOTIDE SEQUENCE [LARGE SCALE GENOMIC DNA]</scope>
    <source>
        <strain evidence="7 8">R33</strain>
    </source>
</reference>
<feature type="domain" description="Peptidase S9 prolyl oligopeptidase catalytic" evidence="5">
    <location>
        <begin position="526"/>
        <end position="721"/>
    </location>
</feature>
<accession>A0A6L9EDR1</accession>
<dbReference type="SUPFAM" id="SSF53474">
    <property type="entry name" value="alpha/beta-Hydrolases"/>
    <property type="match status" value="1"/>
</dbReference>
<dbReference type="Proteomes" id="UP000475249">
    <property type="component" value="Unassembled WGS sequence"/>
</dbReference>
<dbReference type="RefSeq" id="WP_161435839.1">
    <property type="nucleotide sequence ID" value="NZ_WXYO01000005.1"/>
</dbReference>
<dbReference type="Pfam" id="PF00930">
    <property type="entry name" value="DPPIV_N"/>
    <property type="match status" value="1"/>
</dbReference>
<dbReference type="InterPro" id="IPR002469">
    <property type="entry name" value="Peptidase_S9B_N"/>
</dbReference>
<gene>
    <name evidence="7" type="ORF">GTQ38_12415</name>
</gene>
<dbReference type="PROSITE" id="PS00708">
    <property type="entry name" value="PRO_ENDOPEP_SER"/>
    <property type="match status" value="1"/>
</dbReference>
<keyword evidence="4" id="KW-0732">Signal</keyword>
<keyword evidence="1" id="KW-0645">Protease</keyword>
<dbReference type="EMBL" id="WXYO01000005">
    <property type="protein sequence ID" value="NAS12813.1"/>
    <property type="molecule type" value="Genomic_DNA"/>
</dbReference>
<evidence type="ECO:0000256" key="1">
    <source>
        <dbReference type="ARBA" id="ARBA00022670"/>
    </source>
</evidence>
<dbReference type="SUPFAM" id="SSF82171">
    <property type="entry name" value="DPP6 N-terminal domain-like"/>
    <property type="match status" value="1"/>
</dbReference>
<dbReference type="FunFam" id="3.40.50.1820:FF:000003">
    <property type="entry name" value="Dipeptidyl peptidase 4"/>
    <property type="match status" value="1"/>
</dbReference>
<dbReference type="Gene3D" id="3.40.50.1820">
    <property type="entry name" value="alpha/beta hydrolase"/>
    <property type="match status" value="1"/>
</dbReference>
<dbReference type="Gene3D" id="2.140.10.30">
    <property type="entry name" value="Dipeptidylpeptidase IV, N-terminal domain"/>
    <property type="match status" value="1"/>
</dbReference>
<sequence>MKKPVVLFLLAFLSCTVLLSQQKISLEDIWGGSFRTEGMDVLRSMKNGEQYTVLNIDRASKRSSIDQYDYESQEKTATLVSSDAAKGIPFFTSYSFSDDESKILLATEVERVYRHSRLGIYYVYDLKTQQATRISETKIQEPSLSPDGNKVAYARENNLFLLDLPSGKTSQLTTDGEKNKIINGITDWVYEEEFAFVRAFAWNSNGTHIAFLRFDETNVPQFSMDIYGTTLYPSQQQFKYPKAGEENAKVSLHMYDVESGTTTPIELNNPYYIPRIKWMNDPSSLSVRTLNRHQNDLKLWLVNAETFEASVLLEEKDEAYVDITDDLTFLSDDSFIWTSERDGNNHIYLYGADGKLKNQVTKGPWEVTHYYGYDGDSGKIFYQSTENGSINRDIYSINANGKSKTRLSSREGTNRADFSADFSVFINSFSSTATPPEYSLHKAKSGRKIKDIKNNDALLKKLSGYELSPKEFSTININGNDLNMYMIKPKDFDPAKKYPLFMYQYSGPGSQQVANRWMGANDYWHQMLASEGYIIACVDGRGTGLKGRDFKKVTQKELGKYEVEDQIAAARKLSELPYIDEDRTGIWGWSYGGFMSTNCLLKGNDTFEMAIAVAPVTSWRFYDTIYTERYMLTPQENPSGYDENSPLNYPELLKGKYLLVHGSGDDNVHAQNTMRMIEALVQANKQFEWAMYPDKTHGIYGGNTRLHLYTKMTDFIHKNLGALPSKKQEVPEKEMIKG</sequence>
<dbReference type="InterPro" id="IPR001375">
    <property type="entry name" value="Peptidase_S9_cat"/>
</dbReference>
<dbReference type="PANTHER" id="PTHR11731:SF193">
    <property type="entry name" value="DIPEPTIDYL PEPTIDASE 9"/>
    <property type="match status" value="1"/>
</dbReference>
<dbReference type="GO" id="GO:0004252">
    <property type="term" value="F:serine-type endopeptidase activity"/>
    <property type="evidence" value="ECO:0007669"/>
    <property type="project" value="InterPro"/>
</dbReference>
<dbReference type="GO" id="GO:0008239">
    <property type="term" value="F:dipeptidyl-peptidase activity"/>
    <property type="evidence" value="ECO:0007669"/>
    <property type="project" value="TreeGrafter"/>
</dbReference>
<feature type="domain" description="Dipeptidylpeptidase IV N-terminal" evidence="6">
    <location>
        <begin position="97"/>
        <end position="436"/>
    </location>
</feature>
<evidence type="ECO:0000256" key="4">
    <source>
        <dbReference type="SAM" id="SignalP"/>
    </source>
</evidence>
<evidence type="ECO:0000256" key="3">
    <source>
        <dbReference type="ARBA" id="ARBA00023180"/>
    </source>
</evidence>
<protein>
    <submittedName>
        <fullName evidence="7">Prolyl oligopeptidase family serine peptidase</fullName>
    </submittedName>
</protein>
<feature type="chain" id="PRO_5027007424" evidence="4">
    <location>
        <begin position="20"/>
        <end position="738"/>
    </location>
</feature>
<dbReference type="InterPro" id="IPR050278">
    <property type="entry name" value="Serine_Prot_S9B/DPPIV"/>
</dbReference>
<dbReference type="Pfam" id="PF00326">
    <property type="entry name" value="Peptidase_S9"/>
    <property type="match status" value="1"/>
</dbReference>
<evidence type="ECO:0000259" key="5">
    <source>
        <dbReference type="Pfam" id="PF00326"/>
    </source>
</evidence>
<evidence type="ECO:0000256" key="2">
    <source>
        <dbReference type="ARBA" id="ARBA00022801"/>
    </source>
</evidence>
<keyword evidence="2" id="KW-0378">Hydrolase</keyword>
<evidence type="ECO:0000259" key="6">
    <source>
        <dbReference type="Pfam" id="PF00930"/>
    </source>
</evidence>
<comment type="caution">
    <text evidence="7">The sequence shown here is derived from an EMBL/GenBank/DDBJ whole genome shotgun (WGS) entry which is preliminary data.</text>
</comment>
<keyword evidence="8" id="KW-1185">Reference proteome</keyword>
<feature type="signal peptide" evidence="4">
    <location>
        <begin position="1"/>
        <end position="19"/>
    </location>
</feature>
<dbReference type="InterPro" id="IPR002471">
    <property type="entry name" value="Pept_S9_AS"/>
</dbReference>
<dbReference type="InterPro" id="IPR029058">
    <property type="entry name" value="AB_hydrolase_fold"/>
</dbReference>
<dbReference type="PROSITE" id="PS51257">
    <property type="entry name" value="PROKAR_LIPOPROTEIN"/>
    <property type="match status" value="1"/>
</dbReference>
<organism evidence="7 8">
    <name type="scientific">Poritiphilus flavus</name>
    <dbReference type="NCBI Taxonomy" id="2697053"/>
    <lineage>
        <taxon>Bacteria</taxon>
        <taxon>Pseudomonadati</taxon>
        <taxon>Bacteroidota</taxon>
        <taxon>Flavobacteriia</taxon>
        <taxon>Flavobacteriales</taxon>
        <taxon>Flavobacteriaceae</taxon>
        <taxon>Poritiphilus</taxon>
    </lineage>
</organism>
<keyword evidence="3" id="KW-0325">Glycoprotein</keyword>
<dbReference type="GO" id="GO:0006508">
    <property type="term" value="P:proteolysis"/>
    <property type="evidence" value="ECO:0007669"/>
    <property type="project" value="UniProtKB-KW"/>
</dbReference>